<gene>
    <name evidence="1" type="ORF">DD666_07690</name>
</gene>
<reference evidence="1 2" key="1">
    <citation type="journal article" date="2018" name="Nat. Biotechnol.">
        <title>A standardized bacterial taxonomy based on genome phylogeny substantially revises the tree of life.</title>
        <authorList>
            <person name="Parks D.H."/>
            <person name="Chuvochina M."/>
            <person name="Waite D.W."/>
            <person name="Rinke C."/>
            <person name="Skarshewski A."/>
            <person name="Chaumeil P.A."/>
            <person name="Hugenholtz P."/>
        </authorList>
    </citation>
    <scope>NUCLEOTIDE SEQUENCE [LARGE SCALE GENOMIC DNA]</scope>
    <source>
        <strain evidence="1">UBA10707</strain>
    </source>
</reference>
<organism evidence="1 2">
    <name type="scientific">Advenella kashmirensis</name>
    <dbReference type="NCBI Taxonomy" id="310575"/>
    <lineage>
        <taxon>Bacteria</taxon>
        <taxon>Pseudomonadati</taxon>
        <taxon>Pseudomonadota</taxon>
        <taxon>Betaproteobacteria</taxon>
        <taxon>Burkholderiales</taxon>
        <taxon>Alcaligenaceae</taxon>
    </lineage>
</organism>
<name>A0A356LE60_9BURK</name>
<sequence>MALRVPSIAARETFESNASVTGQQHNGLPGLVLQSLEGVFPYLRKRDDRNRASNAHANGAPVRKFRTFCFASRNT</sequence>
<evidence type="ECO:0000313" key="2">
    <source>
        <dbReference type="Proteomes" id="UP000264036"/>
    </source>
</evidence>
<dbReference type="Proteomes" id="UP000264036">
    <property type="component" value="Unassembled WGS sequence"/>
</dbReference>
<comment type="caution">
    <text evidence="1">The sequence shown here is derived from an EMBL/GenBank/DDBJ whole genome shotgun (WGS) entry which is preliminary data.</text>
</comment>
<proteinExistence type="predicted"/>
<protein>
    <submittedName>
        <fullName evidence="1">Uncharacterized protein</fullName>
    </submittedName>
</protein>
<dbReference type="EMBL" id="DOEK01000018">
    <property type="protein sequence ID" value="HBP29283.1"/>
    <property type="molecule type" value="Genomic_DNA"/>
</dbReference>
<evidence type="ECO:0000313" key="1">
    <source>
        <dbReference type="EMBL" id="HBP29283.1"/>
    </source>
</evidence>
<dbReference type="AlphaFoldDB" id="A0A356LE60"/>
<accession>A0A356LE60</accession>